<dbReference type="EMBL" id="JWSW01000034">
    <property type="protein sequence ID" value="KIJ88644.1"/>
    <property type="molecule type" value="Genomic_DNA"/>
</dbReference>
<evidence type="ECO:0000313" key="2">
    <source>
        <dbReference type="Proteomes" id="UP000031952"/>
    </source>
</evidence>
<name>A0A0C2QXS4_9RICK</name>
<dbReference type="Proteomes" id="UP000031952">
    <property type="component" value="Unassembled WGS sequence"/>
</dbReference>
<gene>
    <name evidence="1" type="ORF">SB78_04490</name>
</gene>
<evidence type="ECO:0000313" key="1">
    <source>
        <dbReference type="EMBL" id="KIJ88644.1"/>
    </source>
</evidence>
<organism evidence="1 2">
    <name type="scientific">Rickettsia asembonensis</name>
    <dbReference type="NCBI Taxonomy" id="1068590"/>
    <lineage>
        <taxon>Bacteria</taxon>
        <taxon>Pseudomonadati</taxon>
        <taxon>Pseudomonadota</taxon>
        <taxon>Alphaproteobacteria</taxon>
        <taxon>Rickettsiales</taxon>
        <taxon>Rickettsiaceae</taxon>
        <taxon>Rickettsieae</taxon>
        <taxon>Rickettsia</taxon>
        <taxon>spotted fever group</taxon>
    </lineage>
</organism>
<accession>A0A0C2QXS4</accession>
<protein>
    <submittedName>
        <fullName evidence="1">Uncharacterized protein</fullName>
    </submittedName>
</protein>
<keyword evidence="2" id="KW-1185">Reference proteome</keyword>
<dbReference type="AlphaFoldDB" id="A0A0C2QXS4"/>
<reference evidence="1 2" key="1">
    <citation type="submission" date="2014-12" db="EMBL/GenBank/DDBJ databases">
        <title>Whole genome sequence of Candidatus Rickettsia asemboensis strain NMRCii isolated from cat fleas in west Kenya.</title>
        <authorList>
            <person name="Jima D."/>
            <person name="Luce-Fedrow A."/>
            <person name="Yang Y."/>
            <person name="Maina A.N."/>
            <person name="Snesrud E.C."/>
            <person name="Jarman R.G."/>
            <person name="Richards A.L."/>
            <person name="Hang J."/>
        </authorList>
    </citation>
    <scope>NUCLEOTIDE SEQUENCE [LARGE SCALE GENOMIC DNA]</scope>
    <source>
        <strain evidence="1 2">NMRCii</strain>
    </source>
</reference>
<comment type="caution">
    <text evidence="1">The sequence shown here is derived from an EMBL/GenBank/DDBJ whole genome shotgun (WGS) entry which is preliminary data.</text>
</comment>
<dbReference type="RefSeq" id="WP_041078922.1">
    <property type="nucleotide sequence ID" value="NZ_CP116496.1"/>
</dbReference>
<sequence length="106" mass="12307">MTKQDTIYNEELCNAENILNYFKYLHKNNKLGICKPYLLDITGSSNLQNILTLARNDKECALINSMNQLVSGLEEYISHKDLERIMQSCYSKEHERYSLLGDSPEK</sequence>
<proteinExistence type="predicted"/>